<gene>
    <name evidence="1" type="ORF">CCAP1982_LOCUS22899</name>
</gene>
<evidence type="ECO:0000313" key="2">
    <source>
        <dbReference type="Proteomes" id="UP000606786"/>
    </source>
</evidence>
<reference evidence="1" key="1">
    <citation type="submission" date="2020-11" db="EMBL/GenBank/DDBJ databases">
        <authorList>
            <person name="Whitehead M."/>
        </authorList>
    </citation>
    <scope>NUCLEOTIDE SEQUENCE</scope>
    <source>
        <strain evidence="1">EGII</strain>
    </source>
</reference>
<proteinExistence type="predicted"/>
<comment type="caution">
    <text evidence="1">The sequence shown here is derived from an EMBL/GenBank/DDBJ whole genome shotgun (WGS) entry which is preliminary data.</text>
</comment>
<dbReference type="AlphaFoldDB" id="A0A811VHL8"/>
<evidence type="ECO:0000313" key="1">
    <source>
        <dbReference type="EMBL" id="CAD7014936.1"/>
    </source>
</evidence>
<dbReference type="EMBL" id="CAJHJT010000056">
    <property type="protein sequence ID" value="CAD7014936.1"/>
    <property type="molecule type" value="Genomic_DNA"/>
</dbReference>
<name>A0A811VHL8_CERCA</name>
<accession>A0A811VHL8</accession>
<sequence>MHLKCPRVQHVMLSRCYTHSTSSQDIPHKFHWWKKGAKIEYNVGFEYYTIQRTSPTTTTTTTTSAITVIITIIRKYKPAPNHTLTRLQHSMRFAFRWLV</sequence>
<keyword evidence="2" id="KW-1185">Reference proteome</keyword>
<protein>
    <submittedName>
        <fullName evidence="1">(Mediterranean fruit fly) hypothetical protein</fullName>
    </submittedName>
</protein>
<dbReference type="Proteomes" id="UP000606786">
    <property type="component" value="Unassembled WGS sequence"/>
</dbReference>
<organism evidence="1 2">
    <name type="scientific">Ceratitis capitata</name>
    <name type="common">Mediterranean fruit fly</name>
    <name type="synonym">Tephritis capitata</name>
    <dbReference type="NCBI Taxonomy" id="7213"/>
    <lineage>
        <taxon>Eukaryota</taxon>
        <taxon>Metazoa</taxon>
        <taxon>Ecdysozoa</taxon>
        <taxon>Arthropoda</taxon>
        <taxon>Hexapoda</taxon>
        <taxon>Insecta</taxon>
        <taxon>Pterygota</taxon>
        <taxon>Neoptera</taxon>
        <taxon>Endopterygota</taxon>
        <taxon>Diptera</taxon>
        <taxon>Brachycera</taxon>
        <taxon>Muscomorpha</taxon>
        <taxon>Tephritoidea</taxon>
        <taxon>Tephritidae</taxon>
        <taxon>Ceratitis</taxon>
        <taxon>Ceratitis</taxon>
    </lineage>
</organism>